<evidence type="ECO:0008006" key="2">
    <source>
        <dbReference type="Google" id="ProtNLM"/>
    </source>
</evidence>
<dbReference type="Gene3D" id="3.40.470.10">
    <property type="entry name" value="Uracil-DNA glycosylase-like domain"/>
    <property type="match status" value="1"/>
</dbReference>
<gene>
    <name evidence="1" type="ORF">METZ01_LOCUS263615</name>
</gene>
<proteinExistence type="predicted"/>
<feature type="non-terminal residue" evidence="1">
    <location>
        <position position="54"/>
    </location>
</feature>
<dbReference type="SUPFAM" id="SSF52141">
    <property type="entry name" value="Uracil-DNA glycosylase-like"/>
    <property type="match status" value="1"/>
</dbReference>
<accession>A0A382JJB5</accession>
<dbReference type="EMBL" id="UINC01073984">
    <property type="protein sequence ID" value="SVC10761.1"/>
    <property type="molecule type" value="Genomic_DNA"/>
</dbReference>
<reference evidence="1" key="1">
    <citation type="submission" date="2018-05" db="EMBL/GenBank/DDBJ databases">
        <authorList>
            <person name="Lanie J.A."/>
            <person name="Ng W.-L."/>
            <person name="Kazmierczak K.M."/>
            <person name="Andrzejewski T.M."/>
            <person name="Davidsen T.M."/>
            <person name="Wayne K.J."/>
            <person name="Tettelin H."/>
            <person name="Glass J.I."/>
            <person name="Rusch D."/>
            <person name="Podicherti R."/>
            <person name="Tsui H.-C.T."/>
            <person name="Winkler M.E."/>
        </authorList>
    </citation>
    <scope>NUCLEOTIDE SEQUENCE</scope>
</reference>
<dbReference type="InterPro" id="IPR036895">
    <property type="entry name" value="Uracil-DNA_glycosylase-like_sf"/>
</dbReference>
<protein>
    <recommendedName>
        <fullName evidence="2">Uracil-DNA glycosylase-like domain-containing protein</fullName>
    </recommendedName>
</protein>
<organism evidence="1">
    <name type="scientific">marine metagenome</name>
    <dbReference type="NCBI Taxonomy" id="408172"/>
    <lineage>
        <taxon>unclassified sequences</taxon>
        <taxon>metagenomes</taxon>
        <taxon>ecological metagenomes</taxon>
    </lineage>
</organism>
<name>A0A382JJB5_9ZZZZ</name>
<evidence type="ECO:0000313" key="1">
    <source>
        <dbReference type="EMBL" id="SVC10761.1"/>
    </source>
</evidence>
<sequence>MQNSQELDVLLTRIRRCHICEDYLPLGPRPVLRAQKSARLLIVGQAPGTKVHAS</sequence>
<dbReference type="AlphaFoldDB" id="A0A382JJB5"/>